<proteinExistence type="predicted"/>
<sequence length="121" mass="13803">MFFRKKKEKQMLLPKTPQTKFVAVAYEGNGQVPYFEKTMYFEFYTVINGKKVRKNMLSLPDGKLATAVDTLRKLKTDYVVSRGFGPKALHELKRYQIKCCIFDGGPGAAFHAWLAGKTETV</sequence>
<dbReference type="RefSeq" id="WP_154458830.1">
    <property type="nucleotide sequence ID" value="NZ_VUMV01000010.1"/>
</dbReference>
<evidence type="ECO:0008006" key="3">
    <source>
        <dbReference type="Google" id="ProtNLM"/>
    </source>
</evidence>
<reference evidence="1 2" key="1">
    <citation type="submission" date="2019-08" db="EMBL/GenBank/DDBJ databases">
        <title>In-depth cultivation of the pig gut microbiome towards novel bacterial diversity and tailored functional studies.</title>
        <authorList>
            <person name="Wylensek D."/>
            <person name="Hitch T.C.A."/>
            <person name="Clavel T."/>
        </authorList>
    </citation>
    <scope>NUCLEOTIDE SEQUENCE [LARGE SCALE GENOMIC DNA]</scope>
    <source>
        <strain evidence="1 2">Oil+RF-744-WCA-WT-13</strain>
    </source>
</reference>
<comment type="caution">
    <text evidence="1">The sequence shown here is derived from an EMBL/GenBank/DDBJ whole genome shotgun (WGS) entry which is preliminary data.</text>
</comment>
<evidence type="ECO:0000313" key="1">
    <source>
        <dbReference type="EMBL" id="MST82931.1"/>
    </source>
</evidence>
<name>A0A7X2TQL5_9FIRM</name>
<dbReference type="InterPro" id="IPR036105">
    <property type="entry name" value="DiNase_FeMo-co_biosyn_sf"/>
</dbReference>
<accession>A0A7X2TQL5</accession>
<keyword evidence="2" id="KW-1185">Reference proteome</keyword>
<dbReference type="EMBL" id="VUMV01000010">
    <property type="protein sequence ID" value="MST82931.1"/>
    <property type="molecule type" value="Genomic_DNA"/>
</dbReference>
<organism evidence="1 2">
    <name type="scientific">Bilifractor porci</name>
    <dbReference type="NCBI Taxonomy" id="2606636"/>
    <lineage>
        <taxon>Bacteria</taxon>
        <taxon>Bacillati</taxon>
        <taxon>Bacillota</taxon>
        <taxon>Clostridia</taxon>
        <taxon>Lachnospirales</taxon>
        <taxon>Lachnospiraceae</taxon>
        <taxon>Bilifractor</taxon>
    </lineage>
</organism>
<gene>
    <name evidence="1" type="ORF">FYJ60_11525</name>
</gene>
<dbReference type="AlphaFoldDB" id="A0A7X2TQL5"/>
<dbReference type="Gene3D" id="3.30.420.130">
    <property type="entry name" value="Dinitrogenase iron-molybdenum cofactor biosynthesis domain"/>
    <property type="match status" value="1"/>
</dbReference>
<dbReference type="Proteomes" id="UP000466864">
    <property type="component" value="Unassembled WGS sequence"/>
</dbReference>
<protein>
    <recommendedName>
        <fullName evidence="3">Dinitrogenase iron-molybdenum cofactor biosynthesis domain-containing protein</fullName>
    </recommendedName>
</protein>
<dbReference type="SUPFAM" id="SSF53146">
    <property type="entry name" value="Nitrogenase accessory factor-like"/>
    <property type="match status" value="1"/>
</dbReference>
<evidence type="ECO:0000313" key="2">
    <source>
        <dbReference type="Proteomes" id="UP000466864"/>
    </source>
</evidence>